<sequence>MCTVHVLKCPHCLSCEPIRQVCELTLPHGICQRNQTNLVTTHRLDNGCNNCRERPGSHCSGGYVVEMPSLTRRWQRKYGHDWSKLNLQLQDIMDASPEAFLSFTAMKKCNGSRLIHRLSMRGNVGFRQNATLEQPRDSDVATDSINETPVMETSLENGGLL</sequence>
<evidence type="ECO:0000313" key="3">
    <source>
        <dbReference type="Proteomes" id="UP001224890"/>
    </source>
</evidence>
<proteinExistence type="predicted"/>
<keyword evidence="3" id="KW-1185">Reference proteome</keyword>
<dbReference type="RefSeq" id="XP_060421430.1">
    <property type="nucleotide sequence ID" value="XM_060573252.1"/>
</dbReference>
<organism evidence="2 3">
    <name type="scientific">Colletotrichum godetiae</name>
    <dbReference type="NCBI Taxonomy" id="1209918"/>
    <lineage>
        <taxon>Eukaryota</taxon>
        <taxon>Fungi</taxon>
        <taxon>Dikarya</taxon>
        <taxon>Ascomycota</taxon>
        <taxon>Pezizomycotina</taxon>
        <taxon>Sordariomycetes</taxon>
        <taxon>Hypocreomycetidae</taxon>
        <taxon>Glomerellales</taxon>
        <taxon>Glomerellaceae</taxon>
        <taxon>Colletotrichum</taxon>
        <taxon>Colletotrichum acutatum species complex</taxon>
    </lineage>
</organism>
<evidence type="ECO:0000256" key="1">
    <source>
        <dbReference type="SAM" id="MobiDB-lite"/>
    </source>
</evidence>
<comment type="caution">
    <text evidence="2">The sequence shown here is derived from an EMBL/GenBank/DDBJ whole genome shotgun (WGS) entry which is preliminary data.</text>
</comment>
<accession>A0AAJ0A7U6</accession>
<protein>
    <submittedName>
        <fullName evidence="2">Uncharacterized protein</fullName>
    </submittedName>
</protein>
<dbReference type="GeneID" id="85457778"/>
<dbReference type="EMBL" id="JAHMHR010000133">
    <property type="protein sequence ID" value="KAK1656666.1"/>
    <property type="molecule type" value="Genomic_DNA"/>
</dbReference>
<feature type="region of interest" description="Disordered" evidence="1">
    <location>
        <begin position="133"/>
        <end position="161"/>
    </location>
</feature>
<gene>
    <name evidence="2" type="ORF">BDP55DRAFT_639436</name>
</gene>
<dbReference type="Proteomes" id="UP001224890">
    <property type="component" value="Unassembled WGS sequence"/>
</dbReference>
<dbReference type="AlphaFoldDB" id="A0AAJ0A7U6"/>
<name>A0AAJ0A7U6_9PEZI</name>
<reference evidence="2" key="1">
    <citation type="submission" date="2021-06" db="EMBL/GenBank/DDBJ databases">
        <title>Comparative genomics, transcriptomics and evolutionary studies reveal genomic signatures of adaptation to plant cell wall in hemibiotrophic fungi.</title>
        <authorList>
            <consortium name="DOE Joint Genome Institute"/>
            <person name="Baroncelli R."/>
            <person name="Diaz J.F."/>
            <person name="Benocci T."/>
            <person name="Peng M."/>
            <person name="Battaglia E."/>
            <person name="Haridas S."/>
            <person name="Andreopoulos W."/>
            <person name="Labutti K."/>
            <person name="Pangilinan J."/>
            <person name="Floch G.L."/>
            <person name="Makela M.R."/>
            <person name="Henrissat B."/>
            <person name="Grigoriev I.V."/>
            <person name="Crouch J.A."/>
            <person name="De Vries R.P."/>
            <person name="Sukno S.A."/>
            <person name="Thon M.R."/>
        </authorList>
    </citation>
    <scope>NUCLEOTIDE SEQUENCE</scope>
    <source>
        <strain evidence="2">CBS 193.32</strain>
    </source>
</reference>
<evidence type="ECO:0000313" key="2">
    <source>
        <dbReference type="EMBL" id="KAK1656666.1"/>
    </source>
</evidence>